<dbReference type="STRING" id="1094619.G4YM51"/>
<accession>G4YM51</accession>
<evidence type="ECO:0000313" key="1">
    <source>
        <dbReference type="EMBL" id="EGZ27859.1"/>
    </source>
</evidence>
<feature type="non-terminal residue" evidence="1">
    <location>
        <position position="1"/>
    </location>
</feature>
<protein>
    <submittedName>
        <fullName evidence="1">Uncharacterized protein</fullName>
    </submittedName>
</protein>
<dbReference type="InParanoid" id="G4YM51"/>
<keyword evidence="2" id="KW-1185">Reference proteome</keyword>
<evidence type="ECO:0000313" key="2">
    <source>
        <dbReference type="Proteomes" id="UP000002640"/>
    </source>
</evidence>
<proteinExistence type="predicted"/>
<dbReference type="AlphaFoldDB" id="G4YM51"/>
<dbReference type="GeneID" id="20654873"/>
<dbReference type="EMBL" id="JH159151">
    <property type="protein sequence ID" value="EGZ27859.1"/>
    <property type="molecule type" value="Genomic_DNA"/>
</dbReference>
<sequence>PAPEEIQALWGTFAWADNPWIPDSNAPSLQRSKYDRIKVTSIASLSIVRASEDVYEVRVPTTPSTFKSVVPTAGGFPAGHTIAKLERWLIAILLSSPRLDIGQLLGRPPALVLRRPPSLSNSYTWSVEVEDSTVRGISNNGSATIVLEHRPNGIE</sequence>
<dbReference type="Proteomes" id="UP000002640">
    <property type="component" value="Unassembled WGS sequence"/>
</dbReference>
<dbReference type="RefSeq" id="XP_009515134.1">
    <property type="nucleotide sequence ID" value="XM_009516839.1"/>
</dbReference>
<name>G4YM51_PHYSP</name>
<reference evidence="1 2" key="1">
    <citation type="journal article" date="2006" name="Science">
        <title>Phytophthora genome sequences uncover evolutionary origins and mechanisms of pathogenesis.</title>
        <authorList>
            <person name="Tyler B.M."/>
            <person name="Tripathy S."/>
            <person name="Zhang X."/>
            <person name="Dehal P."/>
            <person name="Jiang R.H."/>
            <person name="Aerts A."/>
            <person name="Arredondo F.D."/>
            <person name="Baxter L."/>
            <person name="Bensasson D."/>
            <person name="Beynon J.L."/>
            <person name="Chapman J."/>
            <person name="Damasceno C.M."/>
            <person name="Dorrance A.E."/>
            <person name="Dou D."/>
            <person name="Dickerman A.W."/>
            <person name="Dubchak I.L."/>
            <person name="Garbelotto M."/>
            <person name="Gijzen M."/>
            <person name="Gordon S.G."/>
            <person name="Govers F."/>
            <person name="Grunwald N.J."/>
            <person name="Huang W."/>
            <person name="Ivors K.L."/>
            <person name="Jones R.W."/>
            <person name="Kamoun S."/>
            <person name="Krampis K."/>
            <person name="Lamour K.H."/>
            <person name="Lee M.K."/>
            <person name="McDonald W.H."/>
            <person name="Medina M."/>
            <person name="Meijer H.J."/>
            <person name="Nordberg E.K."/>
            <person name="Maclean D.J."/>
            <person name="Ospina-Giraldo M.D."/>
            <person name="Morris P.F."/>
            <person name="Phuntumart V."/>
            <person name="Putnam N.H."/>
            <person name="Rash S."/>
            <person name="Rose J.K."/>
            <person name="Sakihama Y."/>
            <person name="Salamov A.A."/>
            <person name="Savidor A."/>
            <person name="Scheuring C.F."/>
            <person name="Smith B.M."/>
            <person name="Sobral B.W."/>
            <person name="Terry A."/>
            <person name="Torto-Alalibo T.A."/>
            <person name="Win J."/>
            <person name="Xu Z."/>
            <person name="Zhang H."/>
            <person name="Grigoriev I.V."/>
            <person name="Rokhsar D.S."/>
            <person name="Boore J.L."/>
        </authorList>
    </citation>
    <scope>NUCLEOTIDE SEQUENCE [LARGE SCALE GENOMIC DNA]</scope>
    <source>
        <strain evidence="1 2">P6497</strain>
    </source>
</reference>
<dbReference type="KEGG" id="psoj:PHYSODRAFT_477298"/>
<gene>
    <name evidence="1" type="ORF">PHYSODRAFT_477298</name>
</gene>
<organism evidence="1 2">
    <name type="scientific">Phytophthora sojae (strain P6497)</name>
    <name type="common">Soybean stem and root rot agent</name>
    <name type="synonym">Phytophthora megasperma f. sp. glycines</name>
    <dbReference type="NCBI Taxonomy" id="1094619"/>
    <lineage>
        <taxon>Eukaryota</taxon>
        <taxon>Sar</taxon>
        <taxon>Stramenopiles</taxon>
        <taxon>Oomycota</taxon>
        <taxon>Peronosporomycetes</taxon>
        <taxon>Peronosporales</taxon>
        <taxon>Peronosporaceae</taxon>
        <taxon>Phytophthora</taxon>
    </lineage>
</organism>